<evidence type="ECO:0000313" key="1">
    <source>
        <dbReference type="EMBL" id="GBP59709.1"/>
    </source>
</evidence>
<reference evidence="1 2" key="1">
    <citation type="journal article" date="2019" name="Commun. Biol.">
        <title>The bagworm genome reveals a unique fibroin gene that provides high tensile strength.</title>
        <authorList>
            <person name="Kono N."/>
            <person name="Nakamura H."/>
            <person name="Ohtoshi R."/>
            <person name="Tomita M."/>
            <person name="Numata K."/>
            <person name="Arakawa K."/>
        </authorList>
    </citation>
    <scope>NUCLEOTIDE SEQUENCE [LARGE SCALE GENOMIC DNA]</scope>
</reference>
<dbReference type="EMBL" id="BGZK01000768">
    <property type="protein sequence ID" value="GBP59709.1"/>
    <property type="molecule type" value="Genomic_DNA"/>
</dbReference>
<sequence>MRPGLKDESKKACGVNKRTNISKKDNEWWNFDVRIVVSEKKKSWLDLLSAKAHHRVQRKDILKDKKNGAENVTSPPAARRQKIKTISLIQYSESHSACGRAGSGAPRGPPANNGECPFYHVNLHRKNLISGGRHPPAAYNFPIRTTPILMRPRASIVRIAAGLV</sequence>
<proteinExistence type="predicted"/>
<name>A0A4C1XBH1_EUMVA</name>
<organism evidence="1 2">
    <name type="scientific">Eumeta variegata</name>
    <name type="common">Bagworm moth</name>
    <name type="synonym">Eumeta japonica</name>
    <dbReference type="NCBI Taxonomy" id="151549"/>
    <lineage>
        <taxon>Eukaryota</taxon>
        <taxon>Metazoa</taxon>
        <taxon>Ecdysozoa</taxon>
        <taxon>Arthropoda</taxon>
        <taxon>Hexapoda</taxon>
        <taxon>Insecta</taxon>
        <taxon>Pterygota</taxon>
        <taxon>Neoptera</taxon>
        <taxon>Endopterygota</taxon>
        <taxon>Lepidoptera</taxon>
        <taxon>Glossata</taxon>
        <taxon>Ditrysia</taxon>
        <taxon>Tineoidea</taxon>
        <taxon>Psychidae</taxon>
        <taxon>Oiketicinae</taxon>
        <taxon>Eumeta</taxon>
    </lineage>
</organism>
<comment type="caution">
    <text evidence="1">The sequence shown here is derived from an EMBL/GenBank/DDBJ whole genome shotgun (WGS) entry which is preliminary data.</text>
</comment>
<dbReference type="Proteomes" id="UP000299102">
    <property type="component" value="Unassembled WGS sequence"/>
</dbReference>
<protein>
    <submittedName>
        <fullName evidence="1">Uncharacterized protein</fullName>
    </submittedName>
</protein>
<evidence type="ECO:0000313" key="2">
    <source>
        <dbReference type="Proteomes" id="UP000299102"/>
    </source>
</evidence>
<gene>
    <name evidence="1" type="ORF">EVAR_48678_1</name>
</gene>
<accession>A0A4C1XBH1</accession>
<keyword evidence="2" id="KW-1185">Reference proteome</keyword>
<dbReference type="AlphaFoldDB" id="A0A4C1XBH1"/>